<gene>
    <name evidence="1" type="ORF">GGD89_003349</name>
</gene>
<dbReference type="EMBL" id="JACIGK010000032">
    <property type="protein sequence ID" value="MBB4267702.1"/>
    <property type="molecule type" value="Genomic_DNA"/>
</dbReference>
<dbReference type="AlphaFoldDB" id="A0A7W6RG59"/>
<reference evidence="1 2" key="1">
    <citation type="submission" date="2020-08" db="EMBL/GenBank/DDBJ databases">
        <title>Genome sequencing of Purple Non-Sulfur Bacteria from various extreme environments.</title>
        <authorList>
            <person name="Mayer M."/>
        </authorList>
    </citation>
    <scope>NUCLEOTIDE SEQUENCE [LARGE SCALE GENOMIC DNA]</scope>
    <source>
        <strain evidence="1 2">JA131</strain>
    </source>
</reference>
<comment type="caution">
    <text evidence="1">The sequence shown here is derived from an EMBL/GenBank/DDBJ whole genome shotgun (WGS) entry which is preliminary data.</text>
</comment>
<evidence type="ECO:0000313" key="2">
    <source>
        <dbReference type="Proteomes" id="UP000554286"/>
    </source>
</evidence>
<accession>A0A7W6RG59</accession>
<dbReference type="Proteomes" id="UP000554286">
    <property type="component" value="Unassembled WGS sequence"/>
</dbReference>
<dbReference type="RefSeq" id="WP_184047547.1">
    <property type="nucleotide sequence ID" value="NZ_JACIGK010000032.1"/>
</dbReference>
<protein>
    <submittedName>
        <fullName evidence="1">Uncharacterized protein</fullName>
    </submittedName>
</protein>
<evidence type="ECO:0000313" key="1">
    <source>
        <dbReference type="EMBL" id="MBB4267702.1"/>
    </source>
</evidence>
<proteinExistence type="predicted"/>
<name>A0A7W6RG59_9PROT</name>
<organism evidence="1 2">
    <name type="scientific">Roseospira visakhapatnamensis</name>
    <dbReference type="NCBI Taxonomy" id="390880"/>
    <lineage>
        <taxon>Bacteria</taxon>
        <taxon>Pseudomonadati</taxon>
        <taxon>Pseudomonadota</taxon>
        <taxon>Alphaproteobacteria</taxon>
        <taxon>Rhodospirillales</taxon>
        <taxon>Rhodospirillaceae</taxon>
        <taxon>Roseospira</taxon>
    </lineage>
</organism>
<sequence>MTEILHISVNFGKQKLAQLDRCDLHKSAHDVVMVNGDEKARRFRLRDRIRRAIDESPYKSLHAWCKAYGISPSGLYQFFRDPMSRNLGIDKLREISHKAGLPLVDLVNDSQSERDDARRLMRILESVPPSRRAAFLDGLEAHITALLEPPPQQLPPPDETWEGEK</sequence>
<keyword evidence="2" id="KW-1185">Reference proteome</keyword>